<sequence length="351" mass="40480">MDYNLKLVNGTYKLQPSGETIQEGDGLKFIAKIKDHFYDQEFFSQDSHFNKEVIQQVQTIAVDCGVLNTNDKRQMGAFKNFCPAVFHLYKCASVERSVSALCFVYLVCFLDDLLDDEELSEETAEEIVNNVCSTFKDGEVNSSISSKQTEDILKYTLEVRKRLLLHVDEEWMSKFSESYTQYLTASLNETLTDETMPIDEYLKIRMYTSSAFLCQDLLSVMYNFSYKKSQDIERARFLCNRVMSFTNDLFSFEKECNSNSANLLKLLMIEEEIPLSHASNKVLDMLNQDIDELRMIEQQTAGTEDWITKCVEGIKIMIQGHTIWCGSTKRYCTSTSPFVDLREQHAKISCV</sequence>
<reference evidence="3 4" key="1">
    <citation type="submission" date="2024-03" db="EMBL/GenBank/DDBJ databases">
        <title>The Acrasis kona genome and developmental transcriptomes reveal deep origins of eukaryotic multicellular pathways.</title>
        <authorList>
            <person name="Sheikh S."/>
            <person name="Fu C.-J."/>
            <person name="Brown M.W."/>
            <person name="Baldauf S.L."/>
        </authorList>
    </citation>
    <scope>NUCLEOTIDE SEQUENCE [LARGE SCALE GENOMIC DNA]</scope>
    <source>
        <strain evidence="3 4">ATCC MYA-3509</strain>
    </source>
</reference>
<evidence type="ECO:0000313" key="3">
    <source>
        <dbReference type="EMBL" id="KAL0476473.1"/>
    </source>
</evidence>
<dbReference type="InterPro" id="IPR034686">
    <property type="entry name" value="Terpene_cyclase-like_2"/>
</dbReference>
<evidence type="ECO:0000256" key="1">
    <source>
        <dbReference type="ARBA" id="ARBA00006333"/>
    </source>
</evidence>
<dbReference type="SUPFAM" id="SSF48576">
    <property type="entry name" value="Terpenoid synthases"/>
    <property type="match status" value="1"/>
</dbReference>
<dbReference type="EMBL" id="JAOPGA020000047">
    <property type="protein sequence ID" value="KAL0476473.1"/>
    <property type="molecule type" value="Genomic_DNA"/>
</dbReference>
<evidence type="ECO:0000256" key="2">
    <source>
        <dbReference type="RuleBase" id="RU366034"/>
    </source>
</evidence>
<keyword evidence="2" id="KW-0460">Magnesium</keyword>
<keyword evidence="4" id="KW-1185">Reference proteome</keyword>
<dbReference type="Pfam" id="PF19086">
    <property type="entry name" value="Terpene_syn_C_2"/>
    <property type="match status" value="1"/>
</dbReference>
<comment type="cofactor">
    <cofactor evidence="2">
        <name>Mg(2+)</name>
        <dbReference type="ChEBI" id="CHEBI:18420"/>
    </cofactor>
</comment>
<keyword evidence="2" id="KW-0456">Lyase</keyword>
<comment type="similarity">
    <text evidence="1 2">Belongs to the terpene synthase family.</text>
</comment>
<gene>
    <name evidence="3" type="ORF">AKO1_006114</name>
</gene>
<dbReference type="GO" id="GO:0046872">
    <property type="term" value="F:metal ion binding"/>
    <property type="evidence" value="ECO:0007669"/>
    <property type="project" value="UniProtKB-KW"/>
</dbReference>
<keyword evidence="2" id="KW-0479">Metal-binding</keyword>
<dbReference type="InterPro" id="IPR008949">
    <property type="entry name" value="Isoprenoid_synthase_dom_sf"/>
</dbReference>
<dbReference type="GO" id="GO:0008299">
    <property type="term" value="P:isoprenoid biosynthetic process"/>
    <property type="evidence" value="ECO:0007669"/>
    <property type="project" value="UniProtKB-ARBA"/>
</dbReference>
<protein>
    <recommendedName>
        <fullName evidence="2">Terpene synthase</fullName>
        <ecNumber evidence="2">4.2.3.-</ecNumber>
    </recommendedName>
</protein>
<dbReference type="AlphaFoldDB" id="A0AAW2YHL6"/>
<proteinExistence type="inferred from homology"/>
<dbReference type="GO" id="GO:0010333">
    <property type="term" value="F:terpene synthase activity"/>
    <property type="evidence" value="ECO:0007669"/>
    <property type="project" value="InterPro"/>
</dbReference>
<dbReference type="PANTHER" id="PTHR35201">
    <property type="entry name" value="TERPENE SYNTHASE"/>
    <property type="match status" value="1"/>
</dbReference>
<dbReference type="Gene3D" id="1.10.600.10">
    <property type="entry name" value="Farnesyl Diphosphate Synthase"/>
    <property type="match status" value="1"/>
</dbReference>
<dbReference type="EC" id="4.2.3.-" evidence="2"/>
<dbReference type="PANTHER" id="PTHR35201:SF4">
    <property type="entry name" value="BETA-PINACENE SYNTHASE-RELATED"/>
    <property type="match status" value="1"/>
</dbReference>
<organism evidence="3 4">
    <name type="scientific">Acrasis kona</name>
    <dbReference type="NCBI Taxonomy" id="1008807"/>
    <lineage>
        <taxon>Eukaryota</taxon>
        <taxon>Discoba</taxon>
        <taxon>Heterolobosea</taxon>
        <taxon>Tetramitia</taxon>
        <taxon>Eutetramitia</taxon>
        <taxon>Acrasidae</taxon>
        <taxon>Acrasis</taxon>
    </lineage>
</organism>
<dbReference type="Proteomes" id="UP001431209">
    <property type="component" value="Unassembled WGS sequence"/>
</dbReference>
<accession>A0AAW2YHL6</accession>
<name>A0AAW2YHL6_9EUKA</name>
<comment type="caution">
    <text evidence="3">The sequence shown here is derived from an EMBL/GenBank/DDBJ whole genome shotgun (WGS) entry which is preliminary data.</text>
</comment>
<evidence type="ECO:0000313" key="4">
    <source>
        <dbReference type="Proteomes" id="UP001431209"/>
    </source>
</evidence>